<keyword evidence="3" id="KW-1185">Reference proteome</keyword>
<evidence type="ECO:0000313" key="2">
    <source>
        <dbReference type="EMBL" id="OWZ07141.1"/>
    </source>
</evidence>
<dbReference type="AlphaFoldDB" id="A0A225VNL6"/>
<proteinExistence type="predicted"/>
<accession>A0A225VNL6</accession>
<dbReference type="PANTHER" id="PTHR31569:SF4">
    <property type="entry name" value="SWIM-TYPE DOMAIN-CONTAINING PROTEIN"/>
    <property type="match status" value="1"/>
</dbReference>
<dbReference type="EMBL" id="NBNE01003659">
    <property type="protein sequence ID" value="OWZ07141.1"/>
    <property type="molecule type" value="Genomic_DNA"/>
</dbReference>
<dbReference type="PANTHER" id="PTHR31569">
    <property type="entry name" value="SWIM-TYPE DOMAIN-CONTAINING PROTEIN"/>
    <property type="match status" value="1"/>
</dbReference>
<evidence type="ECO:0000313" key="3">
    <source>
        <dbReference type="Proteomes" id="UP000198211"/>
    </source>
</evidence>
<dbReference type="InterPro" id="IPR018289">
    <property type="entry name" value="MULE_transposase_dom"/>
</dbReference>
<dbReference type="OrthoDB" id="129622at2759"/>
<sequence>MFIDTEVRLPRWIVTDRDLACMNATDTVFPSTTKLICRWHVNRNVEARVRRILGEVTLSIPDLFGRTKMNTHKTNVFVEEYHAAAHAETEEEYEACRRVLRQMDSSLADYLDSTWWRYKEELVKCWTNTHLHYGYLDTDSRQDKILAGLFQRELVDGSSEAFPWWKTAANSVSFDAQRELSKVSYKLTDPTSSNVVKVITSHASTETHTVRKKAVKYVHDSFKTHGHQAQLKPYKGIFDAVTIDRAYTK</sequence>
<protein>
    <recommendedName>
        <fullName evidence="1">MULE transposase domain-containing protein</fullName>
    </recommendedName>
</protein>
<dbReference type="Pfam" id="PF10551">
    <property type="entry name" value="MULE"/>
    <property type="match status" value="1"/>
</dbReference>
<feature type="domain" description="MULE transposase" evidence="1">
    <location>
        <begin position="7"/>
        <end position="44"/>
    </location>
</feature>
<dbReference type="InterPro" id="IPR052579">
    <property type="entry name" value="Zinc_finger_SWIM"/>
</dbReference>
<comment type="caution">
    <text evidence="2">The sequence shown here is derived from an EMBL/GenBank/DDBJ whole genome shotgun (WGS) entry which is preliminary data.</text>
</comment>
<evidence type="ECO:0000259" key="1">
    <source>
        <dbReference type="Pfam" id="PF10551"/>
    </source>
</evidence>
<dbReference type="Proteomes" id="UP000198211">
    <property type="component" value="Unassembled WGS sequence"/>
</dbReference>
<name>A0A225VNL6_9STRA</name>
<organism evidence="2 3">
    <name type="scientific">Phytophthora megakarya</name>
    <dbReference type="NCBI Taxonomy" id="4795"/>
    <lineage>
        <taxon>Eukaryota</taxon>
        <taxon>Sar</taxon>
        <taxon>Stramenopiles</taxon>
        <taxon>Oomycota</taxon>
        <taxon>Peronosporomycetes</taxon>
        <taxon>Peronosporales</taxon>
        <taxon>Peronosporaceae</taxon>
        <taxon>Phytophthora</taxon>
    </lineage>
</organism>
<reference evidence="3" key="1">
    <citation type="submission" date="2017-03" db="EMBL/GenBank/DDBJ databases">
        <title>Phytopthora megakarya and P. palmivora, two closely related causual agents of cacao black pod achieved similar genome size and gene model numbers by different mechanisms.</title>
        <authorList>
            <person name="Ali S."/>
            <person name="Shao J."/>
            <person name="Larry D.J."/>
            <person name="Kronmiller B."/>
            <person name="Shen D."/>
            <person name="Strem M.D."/>
            <person name="Melnick R.L."/>
            <person name="Guiltinan M.J."/>
            <person name="Tyler B.M."/>
            <person name="Meinhardt L.W."/>
            <person name="Bailey B.A."/>
        </authorList>
    </citation>
    <scope>NUCLEOTIDE SEQUENCE [LARGE SCALE GENOMIC DNA]</scope>
    <source>
        <strain evidence="3">zdho120</strain>
    </source>
</reference>
<gene>
    <name evidence="2" type="ORF">PHMEG_00020507</name>
</gene>